<evidence type="ECO:0000256" key="3">
    <source>
        <dbReference type="PIRSR" id="PIRSR601952-2"/>
    </source>
</evidence>
<comment type="cofactor">
    <cofactor evidence="3">
        <name>Mg(2+)</name>
        <dbReference type="ChEBI" id="CHEBI:18420"/>
    </cofactor>
    <text evidence="3">Binds 1 Mg(2+) ion.</text>
</comment>
<sequence length="516" mass="57073">MKKYLYLIAGLFLWASCVVAVNNKSGLSGSTSANNKKAEAKRQKAPKYVFYFIGDGYGPAQAHLAEEYLANRDGRILPDTLLMNTFPVHGTYTTYAGNRFITGSAAAGTALAAGHKTTINTICMSGDHGLKYKSMAELLRSRGMKIGIVTSVSIDHATPAVFYAHQPNRNNYYDIALELAESDFNYFAGGGFKDPEGVKKGNKNPLANMGIDKSTATSANKYPSAYAIAEQAGYRFVNSKSEFAQLKKGDDKIVVFDPKPASGASIPYVIDQTDENFTLVDFTKKGIELLDNPNGFFMMVEGGKIDWACHANDAATAALEVLQFDDAVREAYNFYLKHPNETLIVICSDHETGGLTLGHAATHYETSYQYLNNQKCSTEAFTEMIEDYKAKHPNNARYEDIYPLLKEYFGFDTTDELKLDQYDIADLKKALQDDVTTTYEERMHNPRLECGYGPYNPLATVAARILANKAGLSWTTYSHTAIPCPARAVGVGAEAFYGYYDNTELPRKILKMYELL</sequence>
<dbReference type="EMBL" id="QENZ01000003">
    <property type="protein sequence ID" value="PVX52471.1"/>
    <property type="molecule type" value="Genomic_DNA"/>
</dbReference>
<organism evidence="6 7">
    <name type="scientific">Balneicella halophila</name>
    <dbReference type="NCBI Taxonomy" id="1537566"/>
    <lineage>
        <taxon>Bacteria</taxon>
        <taxon>Pseudomonadati</taxon>
        <taxon>Bacteroidota</taxon>
        <taxon>Bacteroidia</taxon>
        <taxon>Bacteroidales</taxon>
        <taxon>Balneicellaceae</taxon>
        <taxon>Balneicella</taxon>
    </lineage>
</organism>
<evidence type="ECO:0000256" key="2">
    <source>
        <dbReference type="PIRSR" id="PIRSR601952-1"/>
    </source>
</evidence>
<dbReference type="SUPFAM" id="SSF53649">
    <property type="entry name" value="Alkaline phosphatase-like"/>
    <property type="match status" value="1"/>
</dbReference>
<dbReference type="PANTHER" id="PTHR11596:SF5">
    <property type="entry name" value="ALKALINE PHOSPHATASE"/>
    <property type="match status" value="1"/>
</dbReference>
<dbReference type="PRINTS" id="PR00113">
    <property type="entry name" value="ALKPHPHTASE"/>
</dbReference>
<feature type="binding site" evidence="3">
    <location>
        <position position="310"/>
    </location>
    <ligand>
        <name>Zn(2+)</name>
        <dbReference type="ChEBI" id="CHEBI:29105"/>
        <label>2</label>
    </ligand>
</feature>
<keyword evidence="3" id="KW-0862">Zinc</keyword>
<feature type="active site" description="Phosphoserine intermediate" evidence="2">
    <location>
        <position position="104"/>
    </location>
</feature>
<dbReference type="Pfam" id="PF00245">
    <property type="entry name" value="Alk_phosphatase"/>
    <property type="match status" value="1"/>
</dbReference>
<dbReference type="OrthoDB" id="9794455at2"/>
<evidence type="ECO:0000256" key="5">
    <source>
        <dbReference type="SAM" id="SignalP"/>
    </source>
</evidence>
<feature type="binding site" evidence="3">
    <location>
        <position position="158"/>
    </location>
    <ligand>
        <name>Mg(2+)</name>
        <dbReference type="ChEBI" id="CHEBI:18420"/>
    </ligand>
</feature>
<name>A0A7L4USP6_BALHA</name>
<dbReference type="Proteomes" id="UP000251835">
    <property type="component" value="Unassembled WGS sequence"/>
</dbReference>
<evidence type="ECO:0000256" key="4">
    <source>
        <dbReference type="RuleBase" id="RU003946"/>
    </source>
</evidence>
<evidence type="ECO:0000313" key="6">
    <source>
        <dbReference type="EMBL" id="PVX52471.1"/>
    </source>
</evidence>
<comment type="cofactor">
    <cofactor evidence="3">
        <name>Zn(2+)</name>
        <dbReference type="ChEBI" id="CHEBI:29105"/>
    </cofactor>
    <text evidence="3">Binds 2 Zn(2+) ions.</text>
</comment>
<feature type="binding site" evidence="3">
    <location>
        <position position="55"/>
    </location>
    <ligand>
        <name>Mg(2+)</name>
        <dbReference type="ChEBI" id="CHEBI:18420"/>
    </ligand>
</feature>
<dbReference type="InterPro" id="IPR017850">
    <property type="entry name" value="Alkaline_phosphatase_core_sf"/>
</dbReference>
<keyword evidence="7" id="KW-1185">Reference proteome</keyword>
<keyword evidence="3" id="KW-0479">Metal-binding</keyword>
<dbReference type="Gene3D" id="1.10.60.40">
    <property type="match status" value="1"/>
</dbReference>
<dbReference type="InterPro" id="IPR001952">
    <property type="entry name" value="Alkaline_phosphatase"/>
</dbReference>
<feature type="binding site" evidence="3">
    <location>
        <position position="306"/>
    </location>
    <ligand>
        <name>Zn(2+)</name>
        <dbReference type="ChEBI" id="CHEBI:29105"/>
        <label>2</label>
    </ligand>
</feature>
<protein>
    <submittedName>
        <fullName evidence="6">Alkaline phosphatase</fullName>
    </submittedName>
</protein>
<feature type="binding site" evidence="3">
    <location>
        <position position="55"/>
    </location>
    <ligand>
        <name>Zn(2+)</name>
        <dbReference type="ChEBI" id="CHEBI:29105"/>
        <label>2</label>
    </ligand>
</feature>
<feature type="binding site" evidence="3">
    <location>
        <position position="349"/>
    </location>
    <ligand>
        <name>Zn(2+)</name>
        <dbReference type="ChEBI" id="CHEBI:29105"/>
        <label>1</label>
    </ligand>
</feature>
<feature type="binding site" evidence="3">
    <location>
        <position position="156"/>
    </location>
    <ligand>
        <name>Mg(2+)</name>
        <dbReference type="ChEBI" id="CHEBI:18420"/>
    </ligand>
</feature>
<dbReference type="SMART" id="SM00098">
    <property type="entry name" value="alkPPc"/>
    <property type="match status" value="1"/>
</dbReference>
<feature type="binding site" evidence="3">
    <location>
        <position position="301"/>
    </location>
    <ligand>
        <name>Mg(2+)</name>
        <dbReference type="ChEBI" id="CHEBI:18420"/>
    </ligand>
</feature>
<comment type="caution">
    <text evidence="6">The sequence shown here is derived from an EMBL/GenBank/DDBJ whole genome shotgun (WGS) entry which is preliminary data.</text>
</comment>
<reference evidence="6 7" key="1">
    <citation type="submission" date="2018-05" db="EMBL/GenBank/DDBJ databases">
        <title>Genomic Encyclopedia of Type Strains, Phase IV (KMG-IV): sequencing the most valuable type-strain genomes for metagenomic binning, comparative biology and taxonomic classification.</title>
        <authorList>
            <person name="Goeker M."/>
        </authorList>
    </citation>
    <scope>NUCLEOTIDE SEQUENCE [LARGE SCALE GENOMIC DNA]</scope>
    <source>
        <strain evidence="6 7">DSM 28579</strain>
    </source>
</reference>
<dbReference type="GO" id="GO:0004035">
    <property type="term" value="F:alkaline phosphatase activity"/>
    <property type="evidence" value="ECO:0007669"/>
    <property type="project" value="TreeGrafter"/>
</dbReference>
<feature type="chain" id="PRO_5029649878" evidence="5">
    <location>
        <begin position="21"/>
        <end position="516"/>
    </location>
</feature>
<evidence type="ECO:0000313" key="7">
    <source>
        <dbReference type="Proteomes" id="UP000251835"/>
    </source>
</evidence>
<dbReference type="PROSITE" id="PS51257">
    <property type="entry name" value="PROKAR_LIPOPROTEIN"/>
    <property type="match status" value="1"/>
</dbReference>
<keyword evidence="3" id="KW-0460">Magnesium</keyword>
<evidence type="ECO:0000256" key="1">
    <source>
        <dbReference type="ARBA" id="ARBA00022553"/>
    </source>
</evidence>
<comment type="similarity">
    <text evidence="4">Belongs to the alkaline phosphatase family.</text>
</comment>
<dbReference type="AlphaFoldDB" id="A0A7L4USP6"/>
<dbReference type="RefSeq" id="WP_116495999.1">
    <property type="nucleotide sequence ID" value="NZ_QENZ01000003.1"/>
</dbReference>
<gene>
    <name evidence="6" type="ORF">C7377_0789</name>
</gene>
<keyword evidence="1" id="KW-0597">Phosphoprotein</keyword>
<dbReference type="GO" id="GO:0046872">
    <property type="term" value="F:metal ion binding"/>
    <property type="evidence" value="ECO:0007669"/>
    <property type="project" value="UniProtKB-KW"/>
</dbReference>
<feature type="binding site" evidence="3">
    <location>
        <position position="479"/>
    </location>
    <ligand>
        <name>Zn(2+)</name>
        <dbReference type="ChEBI" id="CHEBI:29105"/>
        <label>2</label>
    </ligand>
</feature>
<feature type="binding site" evidence="3">
    <location>
        <position position="350"/>
    </location>
    <ligand>
        <name>Zn(2+)</name>
        <dbReference type="ChEBI" id="CHEBI:29105"/>
        <label>2</label>
    </ligand>
</feature>
<feature type="signal peptide" evidence="5">
    <location>
        <begin position="1"/>
        <end position="20"/>
    </location>
</feature>
<proteinExistence type="inferred from homology"/>
<dbReference type="PANTHER" id="PTHR11596">
    <property type="entry name" value="ALKALINE PHOSPHATASE"/>
    <property type="match status" value="1"/>
</dbReference>
<dbReference type="CDD" id="cd16012">
    <property type="entry name" value="ALP"/>
    <property type="match status" value="1"/>
</dbReference>
<keyword evidence="5" id="KW-0732">Signal</keyword>
<accession>A0A7L4USP6</accession>
<dbReference type="Gene3D" id="3.40.720.10">
    <property type="entry name" value="Alkaline Phosphatase, subunit A"/>
    <property type="match status" value="1"/>
</dbReference>